<dbReference type="CDD" id="cd00063">
    <property type="entry name" value="FN3"/>
    <property type="match status" value="13"/>
</dbReference>
<dbReference type="InterPro" id="IPR000742">
    <property type="entry name" value="EGF"/>
</dbReference>
<dbReference type="InterPro" id="IPR003961">
    <property type="entry name" value="FN3_dom"/>
</dbReference>
<evidence type="ECO:0000256" key="13">
    <source>
        <dbReference type="ARBA" id="ARBA00069274"/>
    </source>
</evidence>
<dbReference type="Gene3D" id="3.90.215.10">
    <property type="entry name" value="Gamma Fibrinogen, chain A, domain 1"/>
    <property type="match status" value="1"/>
</dbReference>
<feature type="domain" description="Fibronectin type-III" evidence="18">
    <location>
        <begin position="1594"/>
        <end position="1683"/>
    </location>
</feature>
<feature type="domain" description="Fibronectin type-III" evidence="18">
    <location>
        <begin position="925"/>
        <end position="1015"/>
    </location>
</feature>
<feature type="domain" description="Fibronectin type-III" evidence="18">
    <location>
        <begin position="1260"/>
        <end position="1349"/>
    </location>
</feature>
<evidence type="ECO:0000256" key="10">
    <source>
        <dbReference type="ARBA" id="ARBA00023054"/>
    </source>
</evidence>
<dbReference type="InterPro" id="IPR013783">
    <property type="entry name" value="Ig-like_fold"/>
</dbReference>
<dbReference type="GO" id="GO:0030155">
    <property type="term" value="P:regulation of cell adhesion"/>
    <property type="evidence" value="ECO:0007669"/>
    <property type="project" value="TreeGrafter"/>
</dbReference>
<dbReference type="CDD" id="cd00054">
    <property type="entry name" value="EGF_CA"/>
    <property type="match status" value="3"/>
</dbReference>
<keyword evidence="4" id="KW-0272">Extracellular matrix</keyword>
<keyword evidence="10" id="KW-0175">Coiled coil</keyword>
<evidence type="ECO:0000313" key="21">
    <source>
        <dbReference type="Proteomes" id="UP000472275"/>
    </source>
</evidence>
<dbReference type="CDD" id="cd00087">
    <property type="entry name" value="FReD"/>
    <property type="match status" value="1"/>
</dbReference>
<dbReference type="GO" id="GO:0005615">
    <property type="term" value="C:extracellular space"/>
    <property type="evidence" value="ECO:0007669"/>
    <property type="project" value="TreeGrafter"/>
</dbReference>
<accession>A0A663FK92</accession>
<feature type="disulfide bond" evidence="16">
    <location>
        <begin position="352"/>
        <end position="361"/>
    </location>
</feature>
<dbReference type="PROSITE" id="PS50853">
    <property type="entry name" value="FN3"/>
    <property type="match status" value="11"/>
</dbReference>
<dbReference type="FunFam" id="2.60.40.10:FF:000274">
    <property type="entry name" value="Tenascin C"/>
    <property type="match status" value="1"/>
</dbReference>
<keyword evidence="11 16" id="KW-1015">Disulfide bond</keyword>
<comment type="caution">
    <text evidence="16">Lacks conserved residue(s) required for the propagation of feature annotation.</text>
</comment>
<keyword evidence="9" id="KW-0654">Proteoglycan</keyword>
<dbReference type="Pfam" id="PF18720">
    <property type="entry name" value="EGF_Tenascin"/>
    <property type="match status" value="1"/>
</dbReference>
<evidence type="ECO:0000256" key="6">
    <source>
        <dbReference type="ARBA" id="ARBA00022729"/>
    </source>
</evidence>
<dbReference type="NCBIfam" id="NF040941">
    <property type="entry name" value="GGGWT_bact"/>
    <property type="match status" value="1"/>
</dbReference>
<dbReference type="FunFam" id="2.60.40.10:FF:000201">
    <property type="entry name" value="Tenascin C"/>
    <property type="match status" value="1"/>
</dbReference>
<keyword evidence="12" id="KW-0325">Glycoprotein</keyword>
<dbReference type="GO" id="GO:0007155">
    <property type="term" value="P:cell adhesion"/>
    <property type="evidence" value="ECO:0007669"/>
    <property type="project" value="UniProtKB-KW"/>
</dbReference>
<evidence type="ECO:0000259" key="19">
    <source>
        <dbReference type="PROSITE" id="PS51406"/>
    </source>
</evidence>
<name>A0A663FK92_AQUCH</name>
<feature type="domain" description="EGF-like" evidence="17">
    <location>
        <begin position="517"/>
        <end position="548"/>
    </location>
</feature>
<dbReference type="Pfam" id="PF00041">
    <property type="entry name" value="fn3"/>
    <property type="match status" value="13"/>
</dbReference>
<comment type="subcellular location">
    <subcellularLocation>
        <location evidence="1">Secreted</location>
        <location evidence="1">Extracellular space</location>
        <location evidence="1">Extracellular matrix</location>
    </subcellularLocation>
</comment>
<feature type="disulfide bond" evidence="16">
    <location>
        <begin position="538"/>
        <end position="547"/>
    </location>
</feature>
<dbReference type="FunFam" id="2.60.40.10:FF:000207">
    <property type="entry name" value="Tenascin C"/>
    <property type="match status" value="1"/>
</dbReference>
<evidence type="ECO:0000256" key="16">
    <source>
        <dbReference type="PROSITE-ProRule" id="PRU00076"/>
    </source>
</evidence>
<evidence type="ECO:0000256" key="7">
    <source>
        <dbReference type="ARBA" id="ARBA00022737"/>
    </source>
</evidence>
<evidence type="ECO:0000259" key="18">
    <source>
        <dbReference type="PROSITE" id="PS50853"/>
    </source>
</evidence>
<keyword evidence="3" id="KW-0964">Secreted</keyword>
<reference evidence="20" key="1">
    <citation type="submission" date="2025-08" db="UniProtKB">
        <authorList>
            <consortium name="Ensembl"/>
        </authorList>
    </citation>
    <scope>IDENTIFICATION</scope>
</reference>
<evidence type="ECO:0000256" key="14">
    <source>
        <dbReference type="ARBA" id="ARBA00079678"/>
    </source>
</evidence>
<feature type="domain" description="Fibronectin type-III" evidence="18">
    <location>
        <begin position="1016"/>
        <end position="1104"/>
    </location>
</feature>
<evidence type="ECO:0000256" key="11">
    <source>
        <dbReference type="ARBA" id="ARBA00023157"/>
    </source>
</evidence>
<dbReference type="PROSITE" id="PS51406">
    <property type="entry name" value="FIBRINOGEN_C_2"/>
    <property type="match status" value="1"/>
</dbReference>
<evidence type="ECO:0000256" key="8">
    <source>
        <dbReference type="ARBA" id="ARBA00022889"/>
    </source>
</evidence>
<dbReference type="FunFam" id="2.60.40.10:FF:000099">
    <property type="entry name" value="Fibronectin 1"/>
    <property type="match status" value="1"/>
</dbReference>
<keyword evidence="21" id="KW-1185">Reference proteome</keyword>
<dbReference type="FunFam" id="2.60.40.10:FF:000611">
    <property type="entry name" value="Tenascin C"/>
    <property type="match status" value="1"/>
</dbReference>
<feature type="domain" description="Fibronectin type-III" evidence="18">
    <location>
        <begin position="654"/>
        <end position="744"/>
    </location>
</feature>
<dbReference type="PANTHER" id="PTHR46708:SF1">
    <property type="entry name" value="TENASCIN"/>
    <property type="match status" value="1"/>
</dbReference>
<dbReference type="FunFam" id="2.60.40.10:FF:000162">
    <property type="entry name" value="Tenascin C"/>
    <property type="match status" value="1"/>
</dbReference>
<evidence type="ECO:0000256" key="1">
    <source>
        <dbReference type="ARBA" id="ARBA00004498"/>
    </source>
</evidence>
<dbReference type="PROSITE" id="PS50026">
    <property type="entry name" value="EGF_3"/>
    <property type="match status" value="2"/>
</dbReference>
<dbReference type="FunFam" id="2.60.40.10:FF:000529">
    <property type="entry name" value="Tenascin C"/>
    <property type="match status" value="1"/>
</dbReference>
<feature type="domain" description="Fibronectin type-III" evidence="18">
    <location>
        <begin position="1774"/>
        <end position="1860"/>
    </location>
</feature>
<dbReference type="SMART" id="SM00186">
    <property type="entry name" value="FBG"/>
    <property type="match status" value="1"/>
</dbReference>
<dbReference type="SMART" id="SM00060">
    <property type="entry name" value="FN3"/>
    <property type="match status" value="13"/>
</dbReference>
<dbReference type="PROSITE" id="PS01186">
    <property type="entry name" value="EGF_2"/>
    <property type="match status" value="5"/>
</dbReference>
<evidence type="ECO:0000256" key="4">
    <source>
        <dbReference type="ARBA" id="ARBA00022530"/>
    </source>
</evidence>
<dbReference type="GeneTree" id="ENSGT00940000155188"/>
<evidence type="ECO:0000256" key="12">
    <source>
        <dbReference type="ARBA" id="ARBA00023180"/>
    </source>
</evidence>
<sequence length="2173" mass="239066">HRPFFGWCTCSSSLTPLLHLSGNKCARKGKDIQLGLNWLSNFCPRLRSAAMGLPTQVLACAILALLYQHVNGGLIKRIIRHKRETGLNVTLPEDNQPVVFNHVYNIKLPVGSLCSVDLDTASGDADLKAEIEPIKNYEEHTVNEENQIVFTHRINIPRRACGCAAAPDIKDLLSRLEELEGLVSSLREQCASGAGCCPNSQAVEGRLDTTPYCSGHGNYSIEICGCVCEPGWKGANCSEPDCPRNCFNRGLCVQGKCICNEGFTGEDCSQATCPSDCNDQGKCMDGVCVCFEGYTGTDCSEELCSQGCSVHGRCVSGRCVCHEGFTGEDCSEPLCPNNCRNRGRCVDNECVCDEGYTGEDCSELICPNDCFDRGRCVNGTCFCEEGFTGEDCGELTCPNNCNGNGRCENGLCVCYEGFIGDDCSEKRCPKDCHSRGRCVGGRCVCQEGYLGEDCRELRCPNDCHNRGRCVNGQCVCHEGFIGEDCGELRCPSDCNNRGRCVNGRCVCHEGFIGDDCGELRCPNDCNNRGLCVNGRCVCDEGYTGEDCAELRCPEDCHNRGRCVEGRCECDNGFTGEDCGELSCPNDCHQRGRCIDGRCVCHEGFTGEDCRERSCPNDCNNVGRCVDGRCVCEDGYMGDDCSDGRCMLNLLTGYSAGLLTVTNVTDKTVNLEWKHENLVNEYLITYVPTSSGGLDMQFTVPGNQTVATIHELEPGVEYFIRVFAILKNKKSIPVSARVATYLPAPEGLKFKSVRETSVQVEWDPLNFSFDGWELVFRNMKKDDNGDITSSLKRPETSYMQPGLAPGQQYNVSLHIVKNNTRGPGLSRVITTKLDAPSQIEAKDVTDTTALITWSKPLAEIEGIELTYGPKDIPGDRTTIDLSEDENQYSIGNLRPHTEYEVTLISRRGDMESDPMKEVFVTDLDAPRNLKRVSQTDNSITLEWKNSHANIDNYRIKFAPISGGDHAEITVPKGNQATTRATLTGLRPGTEYGIGVTAVRQDRESAPATINAGTDLDNPKDLEVSDPTETTLSLRWRRPVAKFDRYRLIYVSPSGRRNEVEIPVDSTSFILRGLDAGTEYTISLVAEKGRHKSKPTTVKGSTEEEPELGKLSVSETGWDGFQLTWTAADGAYEHFIIQVQESDNPEETWNITVPGGLRFVNVTGLKANTPYNITLRGVIQGYRTKPLSVETMTGTFSSHSFSLMAPFLCRRGCEPELLQLLGKACSLGWLCMGTDFILIFRYSFYPDSLNRFQAHFSLTEPLLSKLTVSNATSNSMSLTWEAQDNAFDHFILEVRNSDFPLDSLVHTVPGASRHYVVTNLKAATNYTVQLHGVIDGQGGQTLTALATTGISLFHPPGLLFSLLSFALHRTALKHGSNSSFLCIYKPPLLILPAPRSNAVSSPVFLSPSEAEPQLGTLTLTNVTPDSFNLSWTTRDGPFAKFVIHIRDSYAAHEPQELTVSGGARSAHISGLLDYTGYDINIKGTTNAGVHTEPLTAFVMTEAMPPLENLTVSDINPYGFTVSWMASENAFDNFLVVVVDSGKLLDPQEFLLTGAQRQLKLKGLITGIGYEVMLYGFAKGHQTKPLSTVAVTEAEPEVDNLLVSDATPDGFRLSWTADDGVFDSFVLKIRDTKRKSDPLELIVPGHERTQDITGLKEGTEYEIELYGVSSGRRSQPVNAVATTVVGSPKGISFSDITENSATVSWTPPRTRVESYRISYVPVTGGTPNVVTVDGSKTRTKLVKLVPGVTYNVSIISVKGFEESEPVSGTLKTALDSPSGLVVVNITDSEALATWQPAIAAVDNYIVSYASEDEPEVTQMVSGNTVEYDLKGLRPATEYTLSVHALKDTQKSETLSTQFTTGLDAPRDLSATEVQSETAVITWRPPRAPVTGYLLIYESIDGRVKEVILNPETTSYGLTELSPSTQYTVKLQALNRSLKSKMILTIFTTTGLLYPYPKDCSQALLNGETTSGLYTVYLNGDKAQPLQVFCDMSEDGGGWIVFLRRQNGKEDFYKNWKTYVAGFGDLKDEFWIGLENLHKITSQGQYELRVDLRDKGETAYAVYDKFSVGDAKSRYRLRVDGYSGTAGDSMTYHNGRSFSTFDKDNDSAITNCALSYKGAFWYKNCHRVNLMGRYGDNSHSQGVNWFHWKGHEYSIQFAEMKLRPSSFRNLEGRRKRA</sequence>
<dbReference type="Pfam" id="PF25024">
    <property type="entry name" value="EGF_TEN"/>
    <property type="match status" value="1"/>
</dbReference>
<dbReference type="GO" id="GO:0009611">
    <property type="term" value="P:response to wounding"/>
    <property type="evidence" value="ECO:0007669"/>
    <property type="project" value="UniProtKB-ARBA"/>
</dbReference>
<evidence type="ECO:0000256" key="9">
    <source>
        <dbReference type="ARBA" id="ARBA00022974"/>
    </source>
</evidence>
<keyword evidence="8" id="KW-0130">Cell adhesion</keyword>
<dbReference type="InterPro" id="IPR002181">
    <property type="entry name" value="Fibrinogen_a/b/g_C_dom"/>
</dbReference>
<dbReference type="Gene3D" id="2.60.40.10">
    <property type="entry name" value="Immunoglobulins"/>
    <property type="match status" value="13"/>
</dbReference>
<feature type="domain" description="Fibronectin type-III" evidence="18">
    <location>
        <begin position="834"/>
        <end position="924"/>
    </location>
</feature>
<evidence type="ECO:0000256" key="2">
    <source>
        <dbReference type="ARBA" id="ARBA00008673"/>
    </source>
</evidence>
<organism evidence="20 21">
    <name type="scientific">Aquila chrysaetos chrysaetos</name>
    <dbReference type="NCBI Taxonomy" id="223781"/>
    <lineage>
        <taxon>Eukaryota</taxon>
        <taxon>Metazoa</taxon>
        <taxon>Chordata</taxon>
        <taxon>Craniata</taxon>
        <taxon>Vertebrata</taxon>
        <taxon>Euteleostomi</taxon>
        <taxon>Archelosauria</taxon>
        <taxon>Archosauria</taxon>
        <taxon>Dinosauria</taxon>
        <taxon>Saurischia</taxon>
        <taxon>Theropoda</taxon>
        <taxon>Coelurosauria</taxon>
        <taxon>Aves</taxon>
        <taxon>Neognathae</taxon>
        <taxon>Neoaves</taxon>
        <taxon>Telluraves</taxon>
        <taxon>Accipitrimorphae</taxon>
        <taxon>Accipitriformes</taxon>
        <taxon>Accipitridae</taxon>
        <taxon>Accipitrinae</taxon>
        <taxon>Aquila</taxon>
    </lineage>
</organism>
<dbReference type="FunFam" id="2.10.25.10:FF:000001">
    <property type="entry name" value="Tenascin C"/>
    <property type="match status" value="13"/>
</dbReference>
<dbReference type="InterPro" id="IPR041161">
    <property type="entry name" value="EGF_Tenascin"/>
</dbReference>
<feature type="disulfide bond" evidence="16">
    <location>
        <begin position="335"/>
        <end position="345"/>
    </location>
</feature>
<dbReference type="SMART" id="SM00181">
    <property type="entry name" value="EGF"/>
    <property type="match status" value="13"/>
</dbReference>
<feature type="domain" description="Fibronectin type-III" evidence="18">
    <location>
        <begin position="1861"/>
        <end position="1949"/>
    </location>
</feature>
<dbReference type="InterPro" id="IPR014716">
    <property type="entry name" value="Fibrinogen_a/b/g_C_1"/>
</dbReference>
<dbReference type="PROSITE" id="PS00022">
    <property type="entry name" value="EGF_1"/>
    <property type="match status" value="5"/>
</dbReference>
<evidence type="ECO:0000256" key="3">
    <source>
        <dbReference type="ARBA" id="ARBA00022525"/>
    </source>
</evidence>
<keyword evidence="5 16" id="KW-0245">EGF-like domain</keyword>
<feature type="domain" description="Fibronectin type-III" evidence="18">
    <location>
        <begin position="1684"/>
        <end position="1773"/>
    </location>
</feature>
<feature type="domain" description="Fibrinogen C-terminal" evidence="19">
    <location>
        <begin position="1947"/>
        <end position="2162"/>
    </location>
</feature>
<feature type="disulfide bond" evidence="16">
    <location>
        <begin position="521"/>
        <end position="531"/>
    </location>
</feature>
<comment type="similarity">
    <text evidence="2">Belongs to the tenascin family.</text>
</comment>
<feature type="domain" description="Fibronectin type-III" evidence="18">
    <location>
        <begin position="1411"/>
        <end position="1503"/>
    </location>
</feature>
<dbReference type="Gene3D" id="2.20.25.10">
    <property type="match status" value="1"/>
</dbReference>
<gene>
    <name evidence="20" type="primary">TNC</name>
</gene>
<keyword evidence="6" id="KW-0732">Signal</keyword>
<reference evidence="20" key="2">
    <citation type="submission" date="2025-09" db="UniProtKB">
        <authorList>
            <consortium name="Ensembl"/>
        </authorList>
    </citation>
    <scope>IDENTIFICATION</scope>
</reference>
<dbReference type="Proteomes" id="UP000472275">
    <property type="component" value="Chromosome 24"/>
</dbReference>
<evidence type="ECO:0000259" key="17">
    <source>
        <dbReference type="PROSITE" id="PS50026"/>
    </source>
</evidence>
<keyword evidence="7" id="KW-0677">Repeat</keyword>
<dbReference type="Pfam" id="PF23106">
    <property type="entry name" value="EGF_Teneurin"/>
    <property type="match status" value="4"/>
</dbReference>
<evidence type="ECO:0000256" key="15">
    <source>
        <dbReference type="ARBA" id="ARBA00080298"/>
    </source>
</evidence>
<evidence type="ECO:0000256" key="5">
    <source>
        <dbReference type="ARBA" id="ARBA00022536"/>
    </source>
</evidence>
<dbReference type="PANTHER" id="PTHR46708">
    <property type="entry name" value="TENASCIN"/>
    <property type="match status" value="1"/>
</dbReference>
<dbReference type="InterPro" id="IPR036056">
    <property type="entry name" value="Fibrinogen-like_C"/>
</dbReference>
<dbReference type="Pfam" id="PF00147">
    <property type="entry name" value="Fibrinogen_C"/>
    <property type="match status" value="1"/>
</dbReference>
<dbReference type="SUPFAM" id="SSF49265">
    <property type="entry name" value="Fibronectin type III"/>
    <property type="match status" value="10"/>
</dbReference>
<dbReference type="InterPro" id="IPR036116">
    <property type="entry name" value="FN3_sf"/>
</dbReference>
<feature type="domain" description="Fibronectin type-III" evidence="18">
    <location>
        <begin position="1105"/>
        <end position="1196"/>
    </location>
</feature>
<protein>
    <recommendedName>
        <fullName evidence="13">Tenascin</fullName>
    </recommendedName>
    <alternativeName>
        <fullName evidence="14">Hexabrachion</fullName>
    </alternativeName>
    <alternativeName>
        <fullName evidence="15">Tenascin-C</fullName>
    </alternativeName>
</protein>
<dbReference type="FunFam" id="3.90.215.10:FF:000001">
    <property type="entry name" value="Tenascin isoform 1"/>
    <property type="match status" value="1"/>
</dbReference>
<dbReference type="InterPro" id="IPR050991">
    <property type="entry name" value="ECM_Regulatory_Proteins"/>
</dbReference>
<dbReference type="Ensembl" id="ENSACCT00020025891.1">
    <property type="protein sequence ID" value="ENSACCP00020024774.1"/>
    <property type="gene ID" value="ENSACCG00020016967.1"/>
</dbReference>
<dbReference type="SUPFAM" id="SSF56496">
    <property type="entry name" value="Fibrinogen C-terminal domain-like"/>
    <property type="match status" value="1"/>
</dbReference>
<dbReference type="FunFam" id="2.20.25.10:FF:000006">
    <property type="entry name" value="Tenascin C"/>
    <property type="match status" value="1"/>
</dbReference>
<evidence type="ECO:0000313" key="20">
    <source>
        <dbReference type="Ensembl" id="ENSACCP00020024774.1"/>
    </source>
</evidence>
<proteinExistence type="inferred from homology"/>
<dbReference type="Gene3D" id="2.10.25.10">
    <property type="entry name" value="Laminin"/>
    <property type="match status" value="13"/>
</dbReference>
<feature type="domain" description="EGF-like" evidence="17">
    <location>
        <begin position="331"/>
        <end position="362"/>
    </location>
</feature>